<dbReference type="NCBIfam" id="TIGR04416">
    <property type="entry name" value="group_II_RT_mat"/>
    <property type="match status" value="1"/>
</dbReference>
<comment type="caution">
    <text evidence="11">The sequence shown here is derived from an EMBL/GenBank/DDBJ whole genome shotgun (WGS) entry which is preliminary data.</text>
</comment>
<evidence type="ECO:0000256" key="8">
    <source>
        <dbReference type="ARBA" id="ARBA00034120"/>
    </source>
</evidence>
<evidence type="ECO:0000256" key="5">
    <source>
        <dbReference type="ARBA" id="ARBA00022842"/>
    </source>
</evidence>
<dbReference type="InterPro" id="IPR051083">
    <property type="entry name" value="GrpII_Intron_Splice-Mob/Def"/>
</dbReference>
<keyword evidence="4" id="KW-0479">Metal-binding</keyword>
<keyword evidence="3" id="KW-0548">Nucleotidyltransferase</keyword>
<dbReference type="PROSITE" id="PS50878">
    <property type="entry name" value="RT_POL"/>
    <property type="match status" value="1"/>
</dbReference>
<keyword evidence="2" id="KW-0808">Transferase</keyword>
<dbReference type="AlphaFoldDB" id="A0A164ALZ7"/>
<dbReference type="EC" id="2.7.7.49" evidence="1"/>
<dbReference type="Proteomes" id="UP000076563">
    <property type="component" value="Unassembled WGS sequence"/>
</dbReference>
<dbReference type="RefSeq" id="WP_063177847.1">
    <property type="nucleotide sequence ID" value="NZ_LQRA01000011.1"/>
</dbReference>
<dbReference type="PANTHER" id="PTHR34047">
    <property type="entry name" value="NUCLEAR INTRON MATURASE 1, MITOCHONDRIAL-RELATED"/>
    <property type="match status" value="1"/>
</dbReference>
<comment type="catalytic activity">
    <reaction evidence="9">
        <text>DNA(n) + a 2'-deoxyribonucleoside 5'-triphosphate = DNA(n+1) + diphosphate</text>
        <dbReference type="Rhea" id="RHEA:22508"/>
        <dbReference type="Rhea" id="RHEA-COMP:17339"/>
        <dbReference type="Rhea" id="RHEA-COMP:17340"/>
        <dbReference type="ChEBI" id="CHEBI:33019"/>
        <dbReference type="ChEBI" id="CHEBI:61560"/>
        <dbReference type="ChEBI" id="CHEBI:173112"/>
        <dbReference type="EC" id="2.7.7.49"/>
    </reaction>
</comment>
<dbReference type="InterPro" id="IPR000477">
    <property type="entry name" value="RT_dom"/>
</dbReference>
<keyword evidence="6 11" id="KW-0695">RNA-directed DNA polymerase</keyword>
<feature type="domain" description="Reverse transcriptase" evidence="10">
    <location>
        <begin position="81"/>
        <end position="313"/>
    </location>
</feature>
<dbReference type="InterPro" id="IPR013597">
    <property type="entry name" value="Mat_intron_G2"/>
</dbReference>
<evidence type="ECO:0000313" key="12">
    <source>
        <dbReference type="Proteomes" id="UP000076563"/>
    </source>
</evidence>
<dbReference type="OrthoDB" id="9793236at2"/>
<dbReference type="Pfam" id="PF08388">
    <property type="entry name" value="GIIM"/>
    <property type="match status" value="1"/>
</dbReference>
<dbReference type="Pfam" id="PF00078">
    <property type="entry name" value="RVT_1"/>
    <property type="match status" value="1"/>
</dbReference>
<keyword evidence="12" id="KW-1185">Reference proteome</keyword>
<gene>
    <name evidence="11" type="ORF">AV654_35035</name>
</gene>
<organism evidence="11 12">
    <name type="scientific">Paenibacillus elgii</name>
    <dbReference type="NCBI Taxonomy" id="189691"/>
    <lineage>
        <taxon>Bacteria</taxon>
        <taxon>Bacillati</taxon>
        <taxon>Bacillota</taxon>
        <taxon>Bacilli</taxon>
        <taxon>Bacillales</taxon>
        <taxon>Paenibacillaceae</taxon>
        <taxon>Paenibacillus</taxon>
    </lineage>
</organism>
<dbReference type="GO" id="GO:0046872">
    <property type="term" value="F:metal ion binding"/>
    <property type="evidence" value="ECO:0007669"/>
    <property type="project" value="UniProtKB-KW"/>
</dbReference>
<proteinExistence type="inferred from homology"/>
<dbReference type="InterPro" id="IPR043502">
    <property type="entry name" value="DNA/RNA_pol_sf"/>
</dbReference>
<dbReference type="InterPro" id="IPR000123">
    <property type="entry name" value="Reverse_transcriptase_msDNA"/>
</dbReference>
<evidence type="ECO:0000256" key="4">
    <source>
        <dbReference type="ARBA" id="ARBA00022723"/>
    </source>
</evidence>
<keyword evidence="7" id="KW-0051">Antiviral defense</keyword>
<dbReference type="SUPFAM" id="SSF56672">
    <property type="entry name" value="DNA/RNA polymerases"/>
    <property type="match status" value="1"/>
</dbReference>
<evidence type="ECO:0000256" key="7">
    <source>
        <dbReference type="ARBA" id="ARBA00023118"/>
    </source>
</evidence>
<dbReference type="PANTHER" id="PTHR34047:SF8">
    <property type="entry name" value="PROTEIN YKFC"/>
    <property type="match status" value="1"/>
</dbReference>
<accession>A0A164ALZ7</accession>
<evidence type="ECO:0000256" key="2">
    <source>
        <dbReference type="ARBA" id="ARBA00022679"/>
    </source>
</evidence>
<evidence type="ECO:0000256" key="3">
    <source>
        <dbReference type="ARBA" id="ARBA00022695"/>
    </source>
</evidence>
<dbReference type="CDD" id="cd01651">
    <property type="entry name" value="RT_G2_intron"/>
    <property type="match status" value="1"/>
</dbReference>
<dbReference type="EMBL" id="LQRA01000011">
    <property type="protein sequence ID" value="KZE84080.1"/>
    <property type="molecule type" value="Genomic_DNA"/>
</dbReference>
<dbReference type="GO" id="GO:0051607">
    <property type="term" value="P:defense response to virus"/>
    <property type="evidence" value="ECO:0007669"/>
    <property type="project" value="UniProtKB-KW"/>
</dbReference>
<dbReference type="GO" id="GO:0003964">
    <property type="term" value="F:RNA-directed DNA polymerase activity"/>
    <property type="evidence" value="ECO:0007669"/>
    <property type="project" value="UniProtKB-KW"/>
</dbReference>
<evidence type="ECO:0000256" key="9">
    <source>
        <dbReference type="ARBA" id="ARBA00048173"/>
    </source>
</evidence>
<evidence type="ECO:0000256" key="6">
    <source>
        <dbReference type="ARBA" id="ARBA00022918"/>
    </source>
</evidence>
<comment type="similarity">
    <text evidence="8">Belongs to the bacterial reverse transcriptase family.</text>
</comment>
<keyword evidence="5" id="KW-0460">Magnesium</keyword>
<sequence length="430" mass="50749">MNAERLTTPKENVQQLQEKLGHAAKENKKRRFHALYDKVYRMDILGEAWRRVRANKGTAGIDGETLADIEKQGEHLFLYECHRVLKEGKYHPQPVRRHYIPKRDGKQRPLGIPTIRDRVIQMATKMVMEPIFEADFQEASFGFRPKRSAKQALERIRKACNRKGNWVVDVDIQGYFDSINQEKLMKLVEMRISDRRILKLVRKWLNAGIMEEGTIRRSDLGTPQGGVISPLLANIYLNYFDILWERHGNGLGELTRYADDLVVVCKTKKEAERAYKLIGTIMDRLELNLHPTKTRIVGLWTGEEGFDFLGMHHRKTKAETSKGKVYYTTQQWLARKAEERIREVVKERLAPPNMRHKSFLEHVEWLNPKIQGWRNYYYTAYSQLKLAKLDWYILQRLTRWYAKKRQRARWMSSLQEVRFLASQHGLKTLL</sequence>
<evidence type="ECO:0000256" key="1">
    <source>
        <dbReference type="ARBA" id="ARBA00012493"/>
    </source>
</evidence>
<dbReference type="InterPro" id="IPR030931">
    <property type="entry name" value="Group_II_RT_mat"/>
</dbReference>
<evidence type="ECO:0000313" key="11">
    <source>
        <dbReference type="EMBL" id="KZE84080.1"/>
    </source>
</evidence>
<evidence type="ECO:0000259" key="10">
    <source>
        <dbReference type="PROSITE" id="PS50878"/>
    </source>
</evidence>
<dbReference type="PRINTS" id="PR00866">
    <property type="entry name" value="RNADNAPOLMS"/>
</dbReference>
<reference evidence="12" key="1">
    <citation type="submission" date="2016-01" db="EMBL/GenBank/DDBJ databases">
        <title>Draft genome of Chromobacterium sp. F49.</title>
        <authorList>
            <person name="Hong K.W."/>
        </authorList>
    </citation>
    <scope>NUCLEOTIDE SEQUENCE [LARGE SCALE GENOMIC DNA]</scope>
    <source>
        <strain evidence="12">M63</strain>
    </source>
</reference>
<protein>
    <recommendedName>
        <fullName evidence="1">RNA-directed DNA polymerase</fullName>
        <ecNumber evidence="1">2.7.7.49</ecNumber>
    </recommendedName>
</protein>
<name>A0A164ALZ7_9BACL</name>
<dbReference type="GO" id="GO:0003723">
    <property type="term" value="F:RNA binding"/>
    <property type="evidence" value="ECO:0007669"/>
    <property type="project" value="InterPro"/>
</dbReference>